<name>A0A1H1KVJ9_9FLAO</name>
<evidence type="ECO:0008006" key="4">
    <source>
        <dbReference type="Google" id="ProtNLM"/>
    </source>
</evidence>
<dbReference type="RefSeq" id="WP_089660903.1">
    <property type="nucleotide sequence ID" value="NZ_LT629745.1"/>
</dbReference>
<feature type="signal peptide" evidence="1">
    <location>
        <begin position="1"/>
        <end position="18"/>
    </location>
</feature>
<organism evidence="2 3">
    <name type="scientific">Christiangramia echinicola</name>
    <dbReference type="NCBI Taxonomy" id="279359"/>
    <lineage>
        <taxon>Bacteria</taxon>
        <taxon>Pseudomonadati</taxon>
        <taxon>Bacteroidota</taxon>
        <taxon>Flavobacteriia</taxon>
        <taxon>Flavobacteriales</taxon>
        <taxon>Flavobacteriaceae</taxon>
        <taxon>Christiangramia</taxon>
    </lineage>
</organism>
<proteinExistence type="predicted"/>
<evidence type="ECO:0000313" key="2">
    <source>
        <dbReference type="EMBL" id="SDR65709.1"/>
    </source>
</evidence>
<keyword evidence="3" id="KW-1185">Reference proteome</keyword>
<keyword evidence="1" id="KW-0732">Signal</keyword>
<evidence type="ECO:0000256" key="1">
    <source>
        <dbReference type="SAM" id="SignalP"/>
    </source>
</evidence>
<feature type="chain" id="PRO_5009252832" description="DUF5666 domain-containing protein" evidence="1">
    <location>
        <begin position="19"/>
        <end position="104"/>
    </location>
</feature>
<dbReference type="PROSITE" id="PS51257">
    <property type="entry name" value="PROKAR_LIPOPROTEIN"/>
    <property type="match status" value="1"/>
</dbReference>
<reference evidence="2 3" key="1">
    <citation type="submission" date="2016-10" db="EMBL/GenBank/DDBJ databases">
        <authorList>
            <person name="Varghese N."/>
            <person name="Submissions S."/>
        </authorList>
    </citation>
    <scope>NUCLEOTIDE SEQUENCE [LARGE SCALE GENOMIC DNA]</scope>
    <source>
        <strain evidence="2 3">Mar_2010_102</strain>
    </source>
</reference>
<dbReference type="EMBL" id="LT629745">
    <property type="protein sequence ID" value="SDR65709.1"/>
    <property type="molecule type" value="Genomic_DNA"/>
</dbReference>
<protein>
    <recommendedName>
        <fullName evidence="4">DUF5666 domain-containing protein</fullName>
    </recommendedName>
</protein>
<dbReference type="AlphaFoldDB" id="A0A1H1KVJ9"/>
<dbReference type="STRING" id="1250231.SAMN04488552_0178"/>
<dbReference type="Gene3D" id="2.40.50.140">
    <property type="entry name" value="Nucleic acid-binding proteins"/>
    <property type="match status" value="1"/>
</dbReference>
<dbReference type="Proteomes" id="UP000198858">
    <property type="component" value="Chromosome I"/>
</dbReference>
<accession>A0A1H1KVJ9</accession>
<dbReference type="InterPro" id="IPR012340">
    <property type="entry name" value="NA-bd_OB-fold"/>
</dbReference>
<evidence type="ECO:0000313" key="3">
    <source>
        <dbReference type="Proteomes" id="UP000198858"/>
    </source>
</evidence>
<gene>
    <name evidence="2" type="ORF">SAMN04488552_0178</name>
</gene>
<sequence length="104" mass="11612">MRSSILKGLFFSSILLFIACGESTDVVESGTYQGTVKEVEADKTEIYVTTSDDKTLELYFTETTSLTRNGSEVEFSELEEGQKVEVEVEKNGKRLDPVSVKIME</sequence>